<name>A0ABR2TMW3_9ROSI</name>
<dbReference type="Proteomes" id="UP001396334">
    <property type="component" value="Unassembled WGS sequence"/>
</dbReference>
<dbReference type="EMBL" id="JBBPBN010000005">
    <property type="protein sequence ID" value="KAK9038619.1"/>
    <property type="molecule type" value="Genomic_DNA"/>
</dbReference>
<evidence type="ECO:0000313" key="2">
    <source>
        <dbReference type="Proteomes" id="UP001396334"/>
    </source>
</evidence>
<protein>
    <submittedName>
        <fullName evidence="1">Uncharacterized protein</fullName>
    </submittedName>
</protein>
<organism evidence="1 2">
    <name type="scientific">Hibiscus sabdariffa</name>
    <name type="common">roselle</name>
    <dbReference type="NCBI Taxonomy" id="183260"/>
    <lineage>
        <taxon>Eukaryota</taxon>
        <taxon>Viridiplantae</taxon>
        <taxon>Streptophyta</taxon>
        <taxon>Embryophyta</taxon>
        <taxon>Tracheophyta</taxon>
        <taxon>Spermatophyta</taxon>
        <taxon>Magnoliopsida</taxon>
        <taxon>eudicotyledons</taxon>
        <taxon>Gunneridae</taxon>
        <taxon>Pentapetalae</taxon>
        <taxon>rosids</taxon>
        <taxon>malvids</taxon>
        <taxon>Malvales</taxon>
        <taxon>Malvaceae</taxon>
        <taxon>Malvoideae</taxon>
        <taxon>Hibiscus</taxon>
    </lineage>
</organism>
<gene>
    <name evidence="1" type="ORF">V6N11_023476</name>
</gene>
<accession>A0ABR2TMW3</accession>
<keyword evidence="2" id="KW-1185">Reference proteome</keyword>
<evidence type="ECO:0000313" key="1">
    <source>
        <dbReference type="EMBL" id="KAK9038619.1"/>
    </source>
</evidence>
<reference evidence="1 2" key="1">
    <citation type="journal article" date="2024" name="G3 (Bethesda)">
        <title>Genome assembly of Hibiscus sabdariffa L. provides insights into metabolisms of medicinal natural products.</title>
        <authorList>
            <person name="Kim T."/>
        </authorList>
    </citation>
    <scope>NUCLEOTIDE SEQUENCE [LARGE SCALE GENOMIC DNA]</scope>
    <source>
        <strain evidence="1">TK-2024</strain>
        <tissue evidence="1">Old leaves</tissue>
    </source>
</reference>
<proteinExistence type="predicted"/>
<comment type="caution">
    <text evidence="1">The sequence shown here is derived from an EMBL/GenBank/DDBJ whole genome shotgun (WGS) entry which is preliminary data.</text>
</comment>
<sequence length="102" mass="11879">MRKSDQWKTMGIKILEKWLLLRQQQKPSKVVKVASIGLAQLHCAISIANTSPTPPEPGRILNVKTQQHLLLMRWEWDHTIQYNHNSKRISRNKDILTMADLI</sequence>